<evidence type="ECO:0000256" key="7">
    <source>
        <dbReference type="PROSITE-ProRule" id="PRU00221"/>
    </source>
</evidence>
<keyword evidence="2 6" id="KW-0698">rRNA processing</keyword>
<proteinExistence type="inferred from homology"/>
<dbReference type="HAMAP" id="MF_03029">
    <property type="entry name" value="WDR12"/>
    <property type="match status" value="1"/>
</dbReference>
<dbReference type="PANTHER" id="PTHR19855:SF11">
    <property type="entry name" value="RIBOSOME BIOGENESIS PROTEIN WDR12"/>
    <property type="match status" value="1"/>
</dbReference>
<dbReference type="InterPro" id="IPR020472">
    <property type="entry name" value="WD40_PAC1"/>
</dbReference>
<dbReference type="GeneID" id="119744900"/>
<feature type="repeat" description="WD" evidence="7">
    <location>
        <begin position="110"/>
        <end position="136"/>
    </location>
</feature>
<dbReference type="OMA" id="DHKYVEF"/>
<dbReference type="GO" id="GO:0070545">
    <property type="term" value="C:PeBoW complex"/>
    <property type="evidence" value="ECO:0007669"/>
    <property type="project" value="TreeGrafter"/>
</dbReference>
<evidence type="ECO:0000313" key="9">
    <source>
        <dbReference type="EnsemblMetazoa" id="XP_038077021.1"/>
    </source>
</evidence>
<name>A0A914BMQ3_PATMI</name>
<evidence type="ECO:0000256" key="1">
    <source>
        <dbReference type="ARBA" id="ARBA00022517"/>
    </source>
</evidence>
<reference evidence="9" key="1">
    <citation type="submission" date="2022-11" db="UniProtKB">
        <authorList>
            <consortium name="EnsemblMetazoa"/>
        </authorList>
    </citation>
    <scope>IDENTIFICATION</scope>
</reference>
<feature type="domain" description="NLE" evidence="8">
    <location>
        <begin position="14"/>
        <end position="80"/>
    </location>
</feature>
<evidence type="ECO:0000259" key="8">
    <source>
        <dbReference type="Pfam" id="PF08154"/>
    </source>
</evidence>
<dbReference type="RefSeq" id="XP_038077021.1">
    <property type="nucleotide sequence ID" value="XM_038221093.1"/>
</dbReference>
<dbReference type="OrthoDB" id="10251381at2759"/>
<evidence type="ECO:0000256" key="2">
    <source>
        <dbReference type="ARBA" id="ARBA00022552"/>
    </source>
</evidence>
<dbReference type="PROSITE" id="PS00678">
    <property type="entry name" value="WD_REPEATS_1"/>
    <property type="match status" value="2"/>
</dbReference>
<dbReference type="Pfam" id="PF00400">
    <property type="entry name" value="WD40"/>
    <property type="match status" value="6"/>
</dbReference>
<dbReference type="GO" id="GO:0043021">
    <property type="term" value="F:ribonucleoprotein complex binding"/>
    <property type="evidence" value="ECO:0007669"/>
    <property type="project" value="UniProtKB-UniRule"/>
</dbReference>
<dbReference type="CDD" id="cd00200">
    <property type="entry name" value="WD40"/>
    <property type="match status" value="1"/>
</dbReference>
<sequence>MATDSGISGYGSHLQAKFVTRQERYSVGDSPFSVPASVGIPELSSLINKLLNRDSEDAPAVDFDFLIHGEFLRVALGKHLEENGISTESVVEIEYLEKHPAPQPAGSILHDDWVSSVQTANHRIVTGSYDNAVRIWTQDGENLVVMHYHSDPVKTVAWIQTDDSESLLVSGSMDQTLLIWRWNETTQKHECLHSCRGHAGSVESVAVDQSHTKIASGSMDSMLKVWSAVPGGDDEEIDETHHKKAKTEVHKPRTRTPLRTFDGHSQGISSLVWLDERSLCTASWDHTMQLWDVEQGEHVSTLTGNKVFLSVSYSPHCKLLATGSTDRHIRLWDPRQKDGVLVKSSLTHHHGWVSSVDWSPDNENLLISGSYDKTLKLWDTRSPRAPLYNMSGLDDKIFAVDWSQSELLLCGGADNALHIFKAAEALQAAES</sequence>
<dbReference type="InterPro" id="IPR036322">
    <property type="entry name" value="WD40_repeat_dom_sf"/>
</dbReference>
<feature type="repeat" description="WD" evidence="7">
    <location>
        <begin position="310"/>
        <end position="333"/>
    </location>
</feature>
<dbReference type="InterPro" id="IPR019775">
    <property type="entry name" value="WD40_repeat_CS"/>
</dbReference>
<comment type="similarity">
    <text evidence="6">Belongs to the WD repeat WDR12/YTM1 family.</text>
</comment>
<protein>
    <recommendedName>
        <fullName evidence="6">Ribosome biogenesis protein WDR12 homolog</fullName>
    </recommendedName>
</protein>
<evidence type="ECO:0000313" key="10">
    <source>
        <dbReference type="Proteomes" id="UP000887568"/>
    </source>
</evidence>
<dbReference type="PANTHER" id="PTHR19855">
    <property type="entry name" value="WD40 REPEAT PROTEIN 12, 37"/>
    <property type="match status" value="1"/>
</dbReference>
<comment type="subcellular location">
    <subcellularLocation>
        <location evidence="6">Nucleus</location>
        <location evidence="6">Nucleolus</location>
    </subcellularLocation>
    <subcellularLocation>
        <location evidence="6">Nucleus</location>
        <location evidence="6">Nucleoplasm</location>
    </subcellularLocation>
</comment>
<dbReference type="InterPro" id="IPR015943">
    <property type="entry name" value="WD40/YVTN_repeat-like_dom_sf"/>
</dbReference>
<dbReference type="GO" id="GO:0030687">
    <property type="term" value="C:preribosome, large subunit precursor"/>
    <property type="evidence" value="ECO:0007669"/>
    <property type="project" value="UniProtKB-UniRule"/>
</dbReference>
<dbReference type="PRINTS" id="PR00320">
    <property type="entry name" value="GPROTEINBRPT"/>
</dbReference>
<dbReference type="SUPFAM" id="SSF50978">
    <property type="entry name" value="WD40 repeat-like"/>
    <property type="match status" value="1"/>
</dbReference>
<keyword evidence="1 6" id="KW-0690">Ribosome biogenesis</keyword>
<feature type="repeat" description="WD" evidence="7">
    <location>
        <begin position="346"/>
        <end position="388"/>
    </location>
</feature>
<dbReference type="EnsemblMetazoa" id="XM_038221093.1">
    <property type="protein sequence ID" value="XP_038077021.1"/>
    <property type="gene ID" value="LOC119744900"/>
</dbReference>
<dbReference type="InterPro" id="IPR012972">
    <property type="entry name" value="NLE"/>
</dbReference>
<dbReference type="AlphaFoldDB" id="A0A914BMQ3"/>
<feature type="repeat" description="WD" evidence="7">
    <location>
        <begin position="146"/>
        <end position="180"/>
    </location>
</feature>
<dbReference type="CTD" id="55759"/>
<dbReference type="InterPro" id="IPR028599">
    <property type="entry name" value="WDR12/Ytm1"/>
</dbReference>
<dbReference type="Pfam" id="PF08154">
    <property type="entry name" value="NLE"/>
    <property type="match status" value="1"/>
</dbReference>
<dbReference type="GO" id="GO:0005654">
    <property type="term" value="C:nucleoplasm"/>
    <property type="evidence" value="ECO:0007669"/>
    <property type="project" value="UniProtKB-SubCell"/>
</dbReference>
<accession>A0A914BMQ3</accession>
<evidence type="ECO:0000256" key="6">
    <source>
        <dbReference type="HAMAP-Rule" id="MF_03029"/>
    </source>
</evidence>
<dbReference type="GO" id="GO:0000466">
    <property type="term" value="P:maturation of 5.8S rRNA from tricistronic rRNA transcript (SSU-rRNA, 5.8S rRNA, LSU-rRNA)"/>
    <property type="evidence" value="ECO:0007669"/>
    <property type="project" value="UniProtKB-UniRule"/>
</dbReference>
<keyword evidence="4" id="KW-0677">Repeat</keyword>
<keyword evidence="10" id="KW-1185">Reference proteome</keyword>
<dbReference type="Proteomes" id="UP000887568">
    <property type="component" value="Unplaced"/>
</dbReference>
<dbReference type="PROSITE" id="PS50082">
    <property type="entry name" value="WD_REPEATS_2"/>
    <property type="match status" value="6"/>
</dbReference>
<organism evidence="9 10">
    <name type="scientific">Patiria miniata</name>
    <name type="common">Bat star</name>
    <name type="synonym">Asterina miniata</name>
    <dbReference type="NCBI Taxonomy" id="46514"/>
    <lineage>
        <taxon>Eukaryota</taxon>
        <taxon>Metazoa</taxon>
        <taxon>Echinodermata</taxon>
        <taxon>Eleutherozoa</taxon>
        <taxon>Asterozoa</taxon>
        <taxon>Asteroidea</taxon>
        <taxon>Valvatacea</taxon>
        <taxon>Valvatida</taxon>
        <taxon>Asterinidae</taxon>
        <taxon>Patiria</taxon>
    </lineage>
</organism>
<dbReference type="Gene3D" id="2.130.10.10">
    <property type="entry name" value="YVTN repeat-like/Quinoprotein amine dehydrogenase"/>
    <property type="match status" value="1"/>
</dbReference>
<keyword evidence="5 6" id="KW-0539">Nucleus</keyword>
<evidence type="ECO:0000256" key="4">
    <source>
        <dbReference type="ARBA" id="ARBA00022737"/>
    </source>
</evidence>
<dbReference type="GO" id="GO:0000463">
    <property type="term" value="P:maturation of LSU-rRNA from tricistronic rRNA transcript (SSU-rRNA, 5.8S rRNA, LSU-rRNA)"/>
    <property type="evidence" value="ECO:0007669"/>
    <property type="project" value="UniProtKB-UniRule"/>
</dbReference>
<keyword evidence="3 7" id="KW-0853">WD repeat</keyword>
<evidence type="ECO:0000256" key="5">
    <source>
        <dbReference type="ARBA" id="ARBA00023242"/>
    </source>
</evidence>
<feature type="repeat" description="WD" evidence="7">
    <location>
        <begin position="195"/>
        <end position="227"/>
    </location>
</feature>
<dbReference type="SMART" id="SM00320">
    <property type="entry name" value="WD40"/>
    <property type="match status" value="7"/>
</dbReference>
<feature type="repeat" description="WD" evidence="7">
    <location>
        <begin position="261"/>
        <end position="301"/>
    </location>
</feature>
<evidence type="ECO:0000256" key="3">
    <source>
        <dbReference type="ARBA" id="ARBA00022574"/>
    </source>
</evidence>
<comment type="function">
    <text evidence="6">Required for maturation of ribosomal RNAs and formation of the large ribosomal subunit.</text>
</comment>
<dbReference type="InterPro" id="IPR001680">
    <property type="entry name" value="WD40_rpt"/>
</dbReference>
<dbReference type="PROSITE" id="PS50294">
    <property type="entry name" value="WD_REPEATS_REGION"/>
    <property type="match status" value="4"/>
</dbReference>